<dbReference type="AlphaFoldDB" id="A0A7S0JAC7"/>
<organism evidence="3">
    <name type="scientific">Calcidiscus leptoporus</name>
    <dbReference type="NCBI Taxonomy" id="127549"/>
    <lineage>
        <taxon>Eukaryota</taxon>
        <taxon>Haptista</taxon>
        <taxon>Haptophyta</taxon>
        <taxon>Prymnesiophyceae</taxon>
        <taxon>Coccolithales</taxon>
        <taxon>Calcidiscaceae</taxon>
        <taxon>Calcidiscus</taxon>
    </lineage>
</organism>
<feature type="transmembrane region" description="Helical" evidence="1">
    <location>
        <begin position="71"/>
        <end position="89"/>
    </location>
</feature>
<feature type="signal peptide" evidence="2">
    <location>
        <begin position="1"/>
        <end position="26"/>
    </location>
</feature>
<reference evidence="3" key="1">
    <citation type="submission" date="2021-01" db="EMBL/GenBank/DDBJ databases">
        <authorList>
            <person name="Corre E."/>
            <person name="Pelletier E."/>
            <person name="Niang G."/>
            <person name="Scheremetjew M."/>
            <person name="Finn R."/>
            <person name="Kale V."/>
            <person name="Holt S."/>
            <person name="Cochrane G."/>
            <person name="Meng A."/>
            <person name="Brown T."/>
            <person name="Cohen L."/>
        </authorList>
    </citation>
    <scope>NUCLEOTIDE SEQUENCE</scope>
    <source>
        <strain evidence="3">RCC1130</strain>
    </source>
</reference>
<feature type="chain" id="PRO_5031119392" evidence="2">
    <location>
        <begin position="27"/>
        <end position="188"/>
    </location>
</feature>
<keyword evidence="2" id="KW-0732">Signal</keyword>
<accession>A0A7S0JAC7</accession>
<dbReference type="EMBL" id="HBER01040194">
    <property type="protein sequence ID" value="CAD8545041.1"/>
    <property type="molecule type" value="Transcribed_RNA"/>
</dbReference>
<sequence length="188" mass="20909">MGAHYLWRRPSVLLLLASILPSAGYGFADSLLSSSLYRPALRPRRLPSVRGCSHCDCADEWQFNNARNLPAARAPALAAILIAFAAGLWRSRVVQFVRARLCSLARPSTSRQRCRNDPAHRPIEGSTMQGPEVWFSHAAMLSRERVLLRCARQSPTAKQVFLEQQQRQAGLSASFRASRVAHNAFDIA</sequence>
<protein>
    <submittedName>
        <fullName evidence="3">Uncharacterized protein</fullName>
    </submittedName>
</protein>
<proteinExistence type="predicted"/>
<keyword evidence="1" id="KW-0472">Membrane</keyword>
<keyword evidence="1" id="KW-1133">Transmembrane helix</keyword>
<evidence type="ECO:0000256" key="2">
    <source>
        <dbReference type="SAM" id="SignalP"/>
    </source>
</evidence>
<name>A0A7S0JAC7_9EUKA</name>
<keyword evidence="1" id="KW-0812">Transmembrane</keyword>
<evidence type="ECO:0000256" key="1">
    <source>
        <dbReference type="SAM" id="Phobius"/>
    </source>
</evidence>
<evidence type="ECO:0000313" key="3">
    <source>
        <dbReference type="EMBL" id="CAD8545041.1"/>
    </source>
</evidence>
<gene>
    <name evidence="3" type="ORF">CLEP1334_LOCUS20329</name>
</gene>